<evidence type="ECO:0000313" key="3">
    <source>
        <dbReference type="Proteomes" id="UP000054859"/>
    </source>
</evidence>
<dbReference type="Proteomes" id="UP000281170">
    <property type="component" value="Plasmid 9"/>
</dbReference>
<dbReference type="EMBL" id="LNKA01000001">
    <property type="protein sequence ID" value="KTC66250.1"/>
    <property type="molecule type" value="Genomic_DNA"/>
</dbReference>
<keyword evidence="2" id="KW-0614">Plasmid</keyword>
<dbReference type="RefSeq" id="WP_058461939.1">
    <property type="nucleotide sequence ID" value="NZ_CAAAHS010000002.1"/>
</dbReference>
<sequence>MYLKQLTIFTLFTLCSVGIFAMPPVEILQSCKNMEPANRTITMKLLDDAGLSEQKDIDCKNQYESTIDGQLYGWATCNNKPYLIIANRKFSTESAKNYSMNPSIKPDIPIISHPLWYRIDKGDKSYLCLLSPLSDTGSAANSWQYYLVEDAFDVSKTDYPIYYYFFDKNAYKR</sequence>
<reference evidence="1 3" key="1">
    <citation type="submission" date="2015-11" db="EMBL/GenBank/DDBJ databases">
        <title>Identification of large and diverse effector repertoires of 38 Legionella species.</title>
        <authorList>
            <person name="Burstein D."/>
            <person name="Amaro F."/>
            <person name="Zusman T."/>
            <person name="Lifshitz Z."/>
            <person name="Cohen O."/>
            <person name="Gilbert J.A."/>
            <person name="Pupko T."/>
            <person name="Shuman H.A."/>
            <person name="Segal G."/>
        </authorList>
    </citation>
    <scope>NUCLEOTIDE SEQUENCE [LARGE SCALE GENOMIC DNA]</scope>
    <source>
        <strain evidence="1 3">1762-AUS-E</strain>
    </source>
</reference>
<evidence type="ECO:0000313" key="1">
    <source>
        <dbReference type="EMBL" id="KTC66250.1"/>
    </source>
</evidence>
<organism evidence="1 3">
    <name type="scientific">Legionella adelaidensis</name>
    <dbReference type="NCBI Taxonomy" id="45056"/>
    <lineage>
        <taxon>Bacteria</taxon>
        <taxon>Pseudomonadati</taxon>
        <taxon>Pseudomonadota</taxon>
        <taxon>Gammaproteobacteria</taxon>
        <taxon>Legionellales</taxon>
        <taxon>Legionellaceae</taxon>
        <taxon>Legionella</taxon>
    </lineage>
</organism>
<protein>
    <submittedName>
        <fullName evidence="1">Uncharacterized protein</fullName>
    </submittedName>
</protein>
<dbReference type="AlphaFoldDB" id="A0A0W0R5E4"/>
<reference evidence="2 4" key="2">
    <citation type="submission" date="2018-12" db="EMBL/GenBank/DDBJ databases">
        <authorList>
            <consortium name="Pathogen Informatics"/>
        </authorList>
    </citation>
    <scope>NUCLEOTIDE SEQUENCE [LARGE SCALE GENOMIC DNA]</scope>
    <source>
        <strain evidence="2 4">NCTC12735</strain>
        <plasmid evidence="4">9</plasmid>
    </source>
</reference>
<dbReference type="EMBL" id="LR134418">
    <property type="protein sequence ID" value="VEH84846.1"/>
    <property type="molecule type" value="Genomic_DNA"/>
</dbReference>
<geneLocation type="plasmid" evidence="2 4">
    <name>9</name>
</geneLocation>
<dbReference type="OrthoDB" id="5637049at2"/>
<proteinExistence type="predicted"/>
<evidence type="ECO:0000313" key="2">
    <source>
        <dbReference type="EMBL" id="VEH84846.1"/>
    </source>
</evidence>
<dbReference type="KEGG" id="ladl:NCTC12735_00466"/>
<dbReference type="PATRIC" id="fig|45056.6.peg.939"/>
<gene>
    <name evidence="1" type="ORF">Lade_0908</name>
    <name evidence="2" type="ORF">NCTC12735_00466</name>
</gene>
<accession>A0A0W0R5E4</accession>
<evidence type="ECO:0000313" key="4">
    <source>
        <dbReference type="Proteomes" id="UP000281170"/>
    </source>
</evidence>
<keyword evidence="3" id="KW-1185">Reference proteome</keyword>
<dbReference type="STRING" id="45056.Lade_0908"/>
<dbReference type="Proteomes" id="UP000054859">
    <property type="component" value="Unassembled WGS sequence"/>
</dbReference>
<name>A0A0W0R5E4_9GAMM</name>